<comment type="similarity">
    <text evidence="1">Belongs to the FldB/FldC dehydratase alpha/beta subunit family.</text>
</comment>
<name>X0SHL5_9ZZZZ</name>
<dbReference type="EMBL" id="BARS01005517">
    <property type="protein sequence ID" value="GAF74606.1"/>
    <property type="molecule type" value="Genomic_DNA"/>
</dbReference>
<dbReference type="InterPro" id="IPR010327">
    <property type="entry name" value="FldB/FldC_alpha/beta"/>
</dbReference>
<evidence type="ECO:0000313" key="2">
    <source>
        <dbReference type="EMBL" id="GAF74606.1"/>
    </source>
</evidence>
<accession>X0SHL5</accession>
<comment type="caution">
    <text evidence="2">The sequence shown here is derived from an EMBL/GenBank/DDBJ whole genome shotgun (WGS) entry which is preliminary data.</text>
</comment>
<evidence type="ECO:0008006" key="3">
    <source>
        <dbReference type="Google" id="ProtNLM"/>
    </source>
</evidence>
<organism evidence="2">
    <name type="scientific">marine sediment metagenome</name>
    <dbReference type="NCBI Taxonomy" id="412755"/>
    <lineage>
        <taxon>unclassified sequences</taxon>
        <taxon>metagenomes</taxon>
        <taxon>ecological metagenomes</taxon>
    </lineage>
</organism>
<reference evidence="2" key="1">
    <citation type="journal article" date="2014" name="Front. Microbiol.">
        <title>High frequency of phylogenetically diverse reductive dehalogenase-homologous genes in deep subseafloor sedimentary metagenomes.</title>
        <authorList>
            <person name="Kawai M."/>
            <person name="Futagami T."/>
            <person name="Toyoda A."/>
            <person name="Takaki Y."/>
            <person name="Nishi S."/>
            <person name="Hori S."/>
            <person name="Arai W."/>
            <person name="Tsubouchi T."/>
            <person name="Morono Y."/>
            <person name="Uchiyama I."/>
            <person name="Ito T."/>
            <person name="Fujiyama A."/>
            <person name="Inagaki F."/>
            <person name="Takami H."/>
        </authorList>
    </citation>
    <scope>NUCLEOTIDE SEQUENCE</scope>
    <source>
        <strain evidence="2">Expedition CK06-06</strain>
    </source>
</reference>
<proteinExistence type="inferred from homology"/>
<feature type="non-terminal residue" evidence="2">
    <location>
        <position position="273"/>
    </location>
</feature>
<protein>
    <recommendedName>
        <fullName evidence="3">2-hydroxyacyl-CoA dehydratase</fullName>
    </recommendedName>
</protein>
<dbReference type="AlphaFoldDB" id="X0SHL5"/>
<dbReference type="PANTHER" id="PTHR30548:SF2">
    <property type="entry name" value="2-HYDROXYACYL-COA DEHYDRATASE,D-COMPONENT"/>
    <property type="match status" value="1"/>
</dbReference>
<dbReference type="PANTHER" id="PTHR30548">
    <property type="entry name" value="2-HYDROXYGLUTARYL-COA DEHYDRATASE, D-COMPONENT-RELATED"/>
    <property type="match status" value="1"/>
</dbReference>
<sequence>MEQKYQVHRGLYDVLKTVEEQPLMKMMADWLGGVFSAVDEGKPILFNQFTIFSELMVAMDIQPLSPELWQVVSLQLNPNACCESIDAAQDAGIHPELCSANKAIIGDILLDKIPPSSMVVLPTFPCDNSKITYQTVAYLTGAPTYFLDCPYWMDEKEAMDYWTNQFRGLISFLEEHSGKKMDYDRLTEVVEESNRCIDYWLEGVELLKLQPLPLNGPFTSGYLAGLTSLGLPAATAAVKASRDDLIARLDKQETAVAEEKARVIWFYYPVFWD</sequence>
<dbReference type="Gene3D" id="3.40.50.11890">
    <property type="match status" value="1"/>
</dbReference>
<evidence type="ECO:0000256" key="1">
    <source>
        <dbReference type="ARBA" id="ARBA00005806"/>
    </source>
</evidence>
<dbReference type="Pfam" id="PF06050">
    <property type="entry name" value="HGD-D"/>
    <property type="match status" value="1"/>
</dbReference>
<gene>
    <name evidence="2" type="ORF">S01H1_10821</name>
</gene>